<evidence type="ECO:0000313" key="3">
    <source>
        <dbReference type="Proteomes" id="UP001189429"/>
    </source>
</evidence>
<feature type="compositionally biased region" description="Basic residues" evidence="1">
    <location>
        <begin position="102"/>
        <end position="119"/>
    </location>
</feature>
<gene>
    <name evidence="2" type="ORF">PCOR1329_LOCUS19971</name>
</gene>
<sequence length="127" mass="12952">RARGGAGGPAGALQVHGALRGARRLGPRQSGGDVRAGGLPGLGPRRVLLLRGAAVRRRLRRGEAGHGGVAPAHLRRAGHAWLRRVRAAHAPGAGGGAGRPPALRRRMQRRGRGGGRRFGGRGGYGAG</sequence>
<feature type="compositionally biased region" description="Gly residues" evidence="1">
    <location>
        <begin position="1"/>
        <end position="10"/>
    </location>
</feature>
<feature type="non-terminal residue" evidence="2">
    <location>
        <position position="127"/>
    </location>
</feature>
<feature type="non-terminal residue" evidence="2">
    <location>
        <position position="1"/>
    </location>
</feature>
<evidence type="ECO:0000313" key="2">
    <source>
        <dbReference type="EMBL" id="CAK0817332.1"/>
    </source>
</evidence>
<evidence type="ECO:0000256" key="1">
    <source>
        <dbReference type="SAM" id="MobiDB-lite"/>
    </source>
</evidence>
<reference evidence="2" key="1">
    <citation type="submission" date="2023-10" db="EMBL/GenBank/DDBJ databases">
        <authorList>
            <person name="Chen Y."/>
            <person name="Shah S."/>
            <person name="Dougan E. K."/>
            <person name="Thang M."/>
            <person name="Chan C."/>
        </authorList>
    </citation>
    <scope>NUCLEOTIDE SEQUENCE [LARGE SCALE GENOMIC DNA]</scope>
</reference>
<dbReference type="Proteomes" id="UP001189429">
    <property type="component" value="Unassembled WGS sequence"/>
</dbReference>
<feature type="region of interest" description="Disordered" evidence="1">
    <location>
        <begin position="86"/>
        <end position="127"/>
    </location>
</feature>
<keyword evidence="3" id="KW-1185">Reference proteome</keyword>
<dbReference type="EMBL" id="CAUYUJ010006435">
    <property type="protein sequence ID" value="CAK0817332.1"/>
    <property type="molecule type" value="Genomic_DNA"/>
</dbReference>
<protein>
    <submittedName>
        <fullName evidence="2">Uncharacterized protein</fullName>
    </submittedName>
</protein>
<accession>A0ABN9RFE6</accession>
<organism evidence="2 3">
    <name type="scientific">Prorocentrum cordatum</name>
    <dbReference type="NCBI Taxonomy" id="2364126"/>
    <lineage>
        <taxon>Eukaryota</taxon>
        <taxon>Sar</taxon>
        <taxon>Alveolata</taxon>
        <taxon>Dinophyceae</taxon>
        <taxon>Prorocentrales</taxon>
        <taxon>Prorocentraceae</taxon>
        <taxon>Prorocentrum</taxon>
    </lineage>
</organism>
<proteinExistence type="predicted"/>
<name>A0ABN9RFE6_9DINO</name>
<feature type="region of interest" description="Disordered" evidence="1">
    <location>
        <begin position="1"/>
        <end position="43"/>
    </location>
</feature>
<comment type="caution">
    <text evidence="2">The sequence shown here is derived from an EMBL/GenBank/DDBJ whole genome shotgun (WGS) entry which is preliminary data.</text>
</comment>